<evidence type="ECO:0000256" key="7">
    <source>
        <dbReference type="ARBA" id="ARBA00023136"/>
    </source>
</evidence>
<dbReference type="PANTHER" id="PTHR43297:SF14">
    <property type="entry name" value="ATPASE AAA-TYPE CORE DOMAIN-CONTAINING PROTEIN"/>
    <property type="match status" value="1"/>
</dbReference>
<accession>A0A0K6HYG5</accession>
<dbReference type="GO" id="GO:0016020">
    <property type="term" value="C:membrane"/>
    <property type="evidence" value="ECO:0007669"/>
    <property type="project" value="UniProtKB-SubCell"/>
</dbReference>
<dbReference type="InterPro" id="IPR050388">
    <property type="entry name" value="ABC_Ni/Peptide_Import"/>
</dbReference>
<organism evidence="8 9">
    <name type="scientific">Pannonibacter indicus</name>
    <dbReference type="NCBI Taxonomy" id="466044"/>
    <lineage>
        <taxon>Bacteria</taxon>
        <taxon>Pseudomonadati</taxon>
        <taxon>Pseudomonadota</taxon>
        <taxon>Alphaproteobacteria</taxon>
        <taxon>Hyphomicrobiales</taxon>
        <taxon>Stappiaceae</taxon>
        <taxon>Pannonibacter</taxon>
    </lineage>
</organism>
<keyword evidence="7" id="KW-0472">Membrane</keyword>
<evidence type="ECO:0000256" key="4">
    <source>
        <dbReference type="ARBA" id="ARBA00022475"/>
    </source>
</evidence>
<keyword evidence="3" id="KW-0813">Transport</keyword>
<gene>
    <name evidence="8" type="ORF">Ga0061067_104190</name>
</gene>
<evidence type="ECO:0000256" key="2">
    <source>
        <dbReference type="ARBA" id="ARBA00005417"/>
    </source>
</evidence>
<evidence type="ECO:0000313" key="8">
    <source>
        <dbReference type="EMBL" id="CUA95853.1"/>
    </source>
</evidence>
<protein>
    <submittedName>
        <fullName evidence="8">Oligopeptide/dipeptide transporter, C-terminal region</fullName>
    </submittedName>
</protein>
<keyword evidence="9" id="KW-1185">Reference proteome</keyword>
<evidence type="ECO:0000256" key="1">
    <source>
        <dbReference type="ARBA" id="ARBA00004370"/>
    </source>
</evidence>
<comment type="similarity">
    <text evidence="2">Belongs to the ABC transporter superfamily.</text>
</comment>
<evidence type="ECO:0000256" key="6">
    <source>
        <dbReference type="ARBA" id="ARBA00022967"/>
    </source>
</evidence>
<dbReference type="AlphaFoldDB" id="A0A0K6HYG5"/>
<evidence type="ECO:0000256" key="3">
    <source>
        <dbReference type="ARBA" id="ARBA00022448"/>
    </source>
</evidence>
<comment type="subcellular location">
    <subcellularLocation>
        <location evidence="1">Membrane</location>
    </subcellularLocation>
</comment>
<name>A0A0K6HYG5_9HYPH</name>
<evidence type="ECO:0000256" key="5">
    <source>
        <dbReference type="ARBA" id="ARBA00022519"/>
    </source>
</evidence>
<reference evidence="9" key="1">
    <citation type="submission" date="2015-08" db="EMBL/GenBank/DDBJ databases">
        <authorList>
            <person name="Varghese N."/>
        </authorList>
    </citation>
    <scope>NUCLEOTIDE SEQUENCE [LARGE SCALE GENOMIC DNA]</scope>
    <source>
        <strain evidence="9">DSM 23407</strain>
    </source>
</reference>
<keyword evidence="4" id="KW-1003">Cell membrane</keyword>
<dbReference type="EMBL" id="CYHE01000004">
    <property type="protein sequence ID" value="CUA95853.1"/>
    <property type="molecule type" value="Genomic_DNA"/>
</dbReference>
<dbReference type="Proteomes" id="UP000183900">
    <property type="component" value="Unassembled WGS sequence"/>
</dbReference>
<dbReference type="SUPFAM" id="SSF52540">
    <property type="entry name" value="P-loop containing nucleoside triphosphate hydrolases"/>
    <property type="match status" value="1"/>
</dbReference>
<dbReference type="InterPro" id="IPR027417">
    <property type="entry name" value="P-loop_NTPase"/>
</dbReference>
<keyword evidence="6" id="KW-1278">Translocase</keyword>
<keyword evidence="5" id="KW-0997">Cell inner membrane</keyword>
<sequence length="134" mass="14409">MDKFDQAGGGQRQRIVMALAMEPRLRIADEPTTALDVTTQAQILSMFKQLKETHKAGILFVTHDFDVVAAEISGHILVMQKGVAVEYGTVDEVFGNPQNGYTRQLLAAMPGRGREVPDIAALGPAIPAAQPIPA</sequence>
<proteinExistence type="inferred from homology"/>
<evidence type="ECO:0000313" key="9">
    <source>
        <dbReference type="Proteomes" id="UP000183900"/>
    </source>
</evidence>
<dbReference type="PANTHER" id="PTHR43297">
    <property type="entry name" value="OLIGOPEPTIDE TRANSPORT ATP-BINDING PROTEIN APPD"/>
    <property type="match status" value="1"/>
</dbReference>
<dbReference type="Gene3D" id="3.40.50.300">
    <property type="entry name" value="P-loop containing nucleotide triphosphate hydrolases"/>
    <property type="match status" value="1"/>
</dbReference>
<dbReference type="RefSeq" id="WP_055455457.1">
    <property type="nucleotide sequence ID" value="NZ_CYHE01000004.1"/>
</dbReference>